<keyword evidence="5" id="KW-0862">Zinc</keyword>
<evidence type="ECO:0000256" key="5">
    <source>
        <dbReference type="ARBA" id="ARBA00022833"/>
    </source>
</evidence>
<protein>
    <recommendedName>
        <fullName evidence="9">C2H2-type domain-containing protein</fullName>
    </recommendedName>
</protein>
<dbReference type="Pfam" id="PF04082">
    <property type="entry name" value="Fungal_trans"/>
    <property type="match status" value="1"/>
</dbReference>
<evidence type="ECO:0000256" key="2">
    <source>
        <dbReference type="ARBA" id="ARBA00022723"/>
    </source>
</evidence>
<dbReference type="InterPro" id="IPR013087">
    <property type="entry name" value="Znf_C2H2_type"/>
</dbReference>
<comment type="subcellular location">
    <subcellularLocation>
        <location evidence="1">Nucleus</location>
    </subcellularLocation>
</comment>
<feature type="compositionally biased region" description="Basic and acidic residues" evidence="8">
    <location>
        <begin position="309"/>
        <end position="320"/>
    </location>
</feature>
<keyword evidence="3" id="KW-0677">Repeat</keyword>
<evidence type="ECO:0000313" key="10">
    <source>
        <dbReference type="EMBL" id="KAL1857584.1"/>
    </source>
</evidence>
<sequence length="982" mass="108500">MDSMDGQAASRADAIHVAADLSSGAGEGSSAGKKQSPKRFECTHPGCNKRFTRLEHMQRHALNHSGAGDFTCSRCSAHFKRPDLLERHMNRHRQRDEEAGGPGFGSLDTRKRSWKAPDGTVVSKRPRPAESEDPGPWVSSEFDGAIQVVSPPVSDEGLHSQSTRPYHIVPETDDDFGGCIDAFDASAGIRTNTYFPQVGLGYGDEPNITNPRLDPSTNNGQLEYHPVFQPDTASSFNMPYTTALDYNWLFNLEAATASGFGLTSARDSFSEPTIFTGPEVGESHKADMAPPQQAQHPTPESLNSATWRSWHEEKPEEFHRQRTHSSTEARLSPAVRETRAAPAQSRPTRQSGMSDEHGPRVEAESQARQQKGPERRGPTRNAFDPRLHLQKPKTTANRERPLALLQAPTSTPKIDQEVLDQLLAVIEAADPNIPDQPPHSLVRDHPLLSLQSVQTWLDLFFTQFNTTYPLIHMPTFNPSTTEPLLLLSILLLGATYLDKGAHQLAVCIHDVIRPSIFAHAGFSARPELWTLQTILLVECFGKSRAGQKQHDMSHLFHGLLINLIRRSDCQSIAKTPAPQDGVSLAEAWKLWAVAEQKKRLALLCFMWDTQHAVLFCQSLCMSAFELRCAMPCAQAIWEAPDAELWARAWPSPTRQPSSPSSDPAAAPMFLPALRSYLTAQPGGTGVHNLDALGQVLILHGLMSIAWDMQRRDQTSLGVVSATGPASWKDLLSKAYDRWKVDFDAYCHSAELASTEPGAAEPSEWTAFAAAYRAVYHAAQALLNMDFLDVQIYAGARHILGRPVQQQDYVRSSRVVKRWASNSRERAATAAWHGAGMLRDLMTRDGGSGSGGSGKPIMESAHLTSLFHVPWCLYLATLSCWAFHHAKSARRGRFEDEDHFDDDDSDGSDEIVWDSKKEMDDLVAGMAGSARDVMVSQGRKRTNGLVWVVADVLSKVRWGIVHAGVVVLRGLVPMRLINQYETM</sequence>
<evidence type="ECO:0000256" key="1">
    <source>
        <dbReference type="ARBA" id="ARBA00004123"/>
    </source>
</evidence>
<keyword evidence="11" id="KW-1185">Reference proteome</keyword>
<dbReference type="InterPro" id="IPR036236">
    <property type="entry name" value="Znf_C2H2_sf"/>
</dbReference>
<evidence type="ECO:0000256" key="6">
    <source>
        <dbReference type="ARBA" id="ARBA00023242"/>
    </source>
</evidence>
<evidence type="ECO:0000256" key="4">
    <source>
        <dbReference type="ARBA" id="ARBA00022771"/>
    </source>
</evidence>
<feature type="region of interest" description="Disordered" evidence="8">
    <location>
        <begin position="91"/>
        <end position="141"/>
    </location>
</feature>
<feature type="compositionally biased region" description="Polar residues" evidence="8">
    <location>
        <begin position="292"/>
        <end position="307"/>
    </location>
</feature>
<dbReference type="PANTHER" id="PTHR40626">
    <property type="entry name" value="MIP31509P"/>
    <property type="match status" value="1"/>
</dbReference>
<keyword evidence="4 7" id="KW-0863">Zinc-finger</keyword>
<feature type="domain" description="C2H2-type" evidence="9">
    <location>
        <begin position="40"/>
        <end position="69"/>
    </location>
</feature>
<evidence type="ECO:0000313" key="11">
    <source>
        <dbReference type="Proteomes" id="UP001583177"/>
    </source>
</evidence>
<evidence type="ECO:0000256" key="7">
    <source>
        <dbReference type="PROSITE-ProRule" id="PRU00042"/>
    </source>
</evidence>
<evidence type="ECO:0000256" key="3">
    <source>
        <dbReference type="ARBA" id="ARBA00022737"/>
    </source>
</evidence>
<dbReference type="InterPro" id="IPR007219">
    <property type="entry name" value="XnlR_reg_dom"/>
</dbReference>
<keyword evidence="6" id="KW-0539">Nucleus</keyword>
<dbReference type="EMBL" id="JAWRVE010000111">
    <property type="protein sequence ID" value="KAL1857584.1"/>
    <property type="molecule type" value="Genomic_DNA"/>
</dbReference>
<feature type="compositionally biased region" description="Low complexity" evidence="8">
    <location>
        <begin position="20"/>
        <end position="32"/>
    </location>
</feature>
<gene>
    <name evidence="10" type="ORF">Daus18300_010224</name>
</gene>
<dbReference type="InterPro" id="IPR051059">
    <property type="entry name" value="VerF-like"/>
</dbReference>
<dbReference type="Gene3D" id="3.30.160.60">
    <property type="entry name" value="Classic Zinc Finger"/>
    <property type="match status" value="1"/>
</dbReference>
<feature type="compositionally biased region" description="Basic and acidic residues" evidence="8">
    <location>
        <begin position="354"/>
        <end position="387"/>
    </location>
</feature>
<dbReference type="SMART" id="SM00355">
    <property type="entry name" value="ZnF_C2H2"/>
    <property type="match status" value="2"/>
</dbReference>
<dbReference type="PANTHER" id="PTHR40626:SF18">
    <property type="entry name" value="NICOTINATE CATABOLISM CLUSTER-SPECIFIC TRANSCRIPTION FACTOR"/>
    <property type="match status" value="1"/>
</dbReference>
<dbReference type="PROSITE" id="PS00028">
    <property type="entry name" value="ZINC_FINGER_C2H2_1"/>
    <property type="match status" value="2"/>
</dbReference>
<dbReference type="Proteomes" id="UP001583177">
    <property type="component" value="Unassembled WGS sequence"/>
</dbReference>
<dbReference type="Pfam" id="PF00096">
    <property type="entry name" value="zf-C2H2"/>
    <property type="match status" value="1"/>
</dbReference>
<keyword evidence="2" id="KW-0479">Metal-binding</keyword>
<feature type="region of interest" description="Disordered" evidence="8">
    <location>
        <begin position="271"/>
        <end position="397"/>
    </location>
</feature>
<feature type="domain" description="C2H2-type" evidence="9">
    <location>
        <begin position="70"/>
        <end position="97"/>
    </location>
</feature>
<accession>A0ABR3WAY5</accession>
<proteinExistence type="predicted"/>
<organism evidence="10 11">
    <name type="scientific">Diaporthe australafricana</name>
    <dbReference type="NCBI Taxonomy" id="127596"/>
    <lineage>
        <taxon>Eukaryota</taxon>
        <taxon>Fungi</taxon>
        <taxon>Dikarya</taxon>
        <taxon>Ascomycota</taxon>
        <taxon>Pezizomycotina</taxon>
        <taxon>Sordariomycetes</taxon>
        <taxon>Sordariomycetidae</taxon>
        <taxon>Diaporthales</taxon>
        <taxon>Diaporthaceae</taxon>
        <taxon>Diaporthe</taxon>
    </lineage>
</organism>
<evidence type="ECO:0000256" key="8">
    <source>
        <dbReference type="SAM" id="MobiDB-lite"/>
    </source>
</evidence>
<feature type="region of interest" description="Disordered" evidence="8">
    <location>
        <begin position="20"/>
        <end position="41"/>
    </location>
</feature>
<dbReference type="PROSITE" id="PS50157">
    <property type="entry name" value="ZINC_FINGER_C2H2_2"/>
    <property type="match status" value="2"/>
</dbReference>
<reference evidence="10 11" key="1">
    <citation type="journal article" date="2024" name="IMA Fungus">
        <title>IMA Genome - F19 : A genome assembly and annotation guide to empower mycologists, including annotated draft genome sequences of Ceratocystis pirilliformis, Diaporthe australafricana, Fusarium ophioides, Paecilomyces lecythidis, and Sporothrix stenoceras.</title>
        <authorList>
            <person name="Aylward J."/>
            <person name="Wilson A.M."/>
            <person name="Visagie C.M."/>
            <person name="Spraker J."/>
            <person name="Barnes I."/>
            <person name="Buitendag C."/>
            <person name="Ceriani C."/>
            <person name="Del Mar Angel L."/>
            <person name="du Plessis D."/>
            <person name="Fuchs T."/>
            <person name="Gasser K."/>
            <person name="Kramer D."/>
            <person name="Li W."/>
            <person name="Munsamy K."/>
            <person name="Piso A."/>
            <person name="Price J.L."/>
            <person name="Sonnekus B."/>
            <person name="Thomas C."/>
            <person name="van der Nest A."/>
            <person name="van Dijk A."/>
            <person name="van Heerden A."/>
            <person name="van Vuuren N."/>
            <person name="Yilmaz N."/>
            <person name="Duong T.A."/>
            <person name="van der Merwe N.A."/>
            <person name="Wingfield M.J."/>
            <person name="Wingfield B.D."/>
        </authorList>
    </citation>
    <scope>NUCLEOTIDE SEQUENCE [LARGE SCALE GENOMIC DNA]</scope>
    <source>
        <strain evidence="10 11">CMW 18300</strain>
    </source>
</reference>
<dbReference type="CDD" id="cd12148">
    <property type="entry name" value="fungal_TF_MHR"/>
    <property type="match status" value="1"/>
</dbReference>
<comment type="caution">
    <text evidence="10">The sequence shown here is derived from an EMBL/GenBank/DDBJ whole genome shotgun (WGS) entry which is preliminary data.</text>
</comment>
<name>A0ABR3WAY5_9PEZI</name>
<dbReference type="SUPFAM" id="SSF57667">
    <property type="entry name" value="beta-beta-alpha zinc fingers"/>
    <property type="match status" value="1"/>
</dbReference>
<evidence type="ECO:0000259" key="9">
    <source>
        <dbReference type="PROSITE" id="PS50157"/>
    </source>
</evidence>